<evidence type="ECO:0000256" key="1">
    <source>
        <dbReference type="SAM" id="MobiDB-lite"/>
    </source>
</evidence>
<reference evidence="3" key="1">
    <citation type="submission" date="2003-08" db="EMBL/GenBank/DDBJ databases">
        <authorList>
            <person name="Birren B."/>
            <person name="Nusbaum C."/>
            <person name="Abebe A."/>
            <person name="Abouelleil A."/>
            <person name="Adekoya E."/>
            <person name="Ait-zahra M."/>
            <person name="Allen N."/>
            <person name="Allen T."/>
            <person name="An P."/>
            <person name="Anderson M."/>
            <person name="Anderson S."/>
            <person name="Arachchi H."/>
            <person name="Armbruster J."/>
            <person name="Bachantsang P."/>
            <person name="Baldwin J."/>
            <person name="Barry A."/>
            <person name="Bayul T."/>
            <person name="Blitshsteyn B."/>
            <person name="Bloom T."/>
            <person name="Blye J."/>
            <person name="Boguslavskiy L."/>
            <person name="Borowsky M."/>
            <person name="Boukhgalter B."/>
            <person name="Brunache A."/>
            <person name="Butler J."/>
            <person name="Calixte N."/>
            <person name="Calvo S."/>
            <person name="Camarata J."/>
            <person name="Campo K."/>
            <person name="Chang J."/>
            <person name="Cheshatsang Y."/>
            <person name="Citroen M."/>
            <person name="Collymore A."/>
            <person name="Considine T."/>
            <person name="Cook A."/>
            <person name="Cooke P."/>
            <person name="Corum B."/>
            <person name="Cuomo C."/>
            <person name="David R."/>
            <person name="Dawoe T."/>
            <person name="Degray S."/>
            <person name="Dodge S."/>
            <person name="Dooley K."/>
            <person name="Dorje P."/>
            <person name="Dorjee K."/>
            <person name="Dorris L."/>
            <person name="Duffey N."/>
            <person name="Dupes A."/>
            <person name="Elkins T."/>
            <person name="Engels R."/>
            <person name="Erickson J."/>
            <person name="Farina A."/>
            <person name="Faro S."/>
            <person name="Ferreira P."/>
            <person name="Fischer H."/>
            <person name="Fitzgerald M."/>
            <person name="Foley K."/>
            <person name="Gage D."/>
            <person name="Galagan J."/>
            <person name="Gearin G."/>
            <person name="Gnerre S."/>
            <person name="Gnirke A."/>
            <person name="Goyette A."/>
            <person name="Graham J."/>
            <person name="Grandbois E."/>
            <person name="Gyaltsen K."/>
            <person name="Hafez N."/>
            <person name="Hagopian D."/>
            <person name="Hagos B."/>
            <person name="Hall J."/>
            <person name="Hatcher B."/>
            <person name="Heller A."/>
            <person name="Higgins H."/>
            <person name="Honan T."/>
            <person name="Horn A."/>
            <person name="Houde N."/>
            <person name="Hughes L."/>
            <person name="Hulme W."/>
            <person name="Husby E."/>
            <person name="Iliev I."/>
            <person name="Jaffe D."/>
            <person name="Jones C."/>
            <person name="Kamal M."/>
            <person name="Kamat A."/>
            <person name="Kamvysselis M."/>
            <person name="Karlsson E."/>
            <person name="Kells C."/>
            <person name="Kieu A."/>
            <person name="Kisner P."/>
            <person name="Kodira C."/>
            <person name="Kulbokas E."/>
            <person name="Labutti K."/>
            <person name="Lama D."/>
            <person name="Landers T."/>
            <person name="Leger J."/>
            <person name="Levine S."/>
            <person name="Lewis D."/>
            <person name="Lewis T."/>
            <person name="Lindblad-toh K."/>
            <person name="Liu X."/>
            <person name="Lokyitsang T."/>
            <person name="Lokyitsang Y."/>
            <person name="Lucien O."/>
            <person name="Lui A."/>
            <person name="Ma L.J."/>
            <person name="Mabbitt R."/>
            <person name="Macdonald J."/>
            <person name="Maclean C."/>
            <person name="Major J."/>
            <person name="Manning J."/>
            <person name="Marabella R."/>
            <person name="Maru K."/>
            <person name="Matthews C."/>
            <person name="Mauceli E."/>
            <person name="Mccarthy M."/>
            <person name="Mcdonough S."/>
            <person name="Mcghee T."/>
            <person name="Meldrim J."/>
            <person name="Meneus L."/>
            <person name="Mesirov J."/>
            <person name="Mihalev A."/>
            <person name="Mihova T."/>
            <person name="Mikkelsen T."/>
            <person name="Mlenga V."/>
            <person name="Moru K."/>
            <person name="Mozes J."/>
            <person name="Mulrain L."/>
            <person name="Munson G."/>
            <person name="Naylor J."/>
            <person name="Newes C."/>
            <person name="Nguyen C."/>
            <person name="Nguyen N."/>
            <person name="Nguyen T."/>
            <person name="Nicol R."/>
            <person name="Nielsen C."/>
            <person name="Nizzari M."/>
            <person name="Norbu C."/>
            <person name="Norbu N."/>
            <person name="O'donnell P."/>
            <person name="Okoawo O."/>
            <person name="O'leary S."/>
            <person name="Omotosho B."/>
            <person name="O'neill K."/>
            <person name="Osman S."/>
            <person name="Parker S."/>
            <person name="Perrin D."/>
            <person name="Phunkhang P."/>
            <person name="Piqani B."/>
            <person name="Purcell S."/>
            <person name="Rachupka T."/>
            <person name="Ramasamy U."/>
            <person name="Rameau R."/>
            <person name="Ray V."/>
            <person name="Raymond C."/>
            <person name="Retta R."/>
            <person name="Richardson S."/>
            <person name="Rise C."/>
            <person name="Rodriguez J."/>
            <person name="Rogers J."/>
            <person name="Rogov P."/>
            <person name="Rutman M."/>
            <person name="Schupbach R."/>
            <person name="Seaman C."/>
            <person name="Settipalli S."/>
            <person name="Sharpe T."/>
            <person name="Sheridan J."/>
            <person name="Sherpa N."/>
            <person name="Shi J."/>
            <person name="Smirnov S."/>
            <person name="Smith C."/>
            <person name="Sougnez C."/>
            <person name="Spencer B."/>
            <person name="Stalker J."/>
            <person name="Stange-thomann N."/>
            <person name="Stavropoulos S."/>
            <person name="Stetson K."/>
            <person name="Stone C."/>
            <person name="Stone S."/>
            <person name="Stubbs M."/>
            <person name="Talamas J."/>
            <person name="Tchuinga P."/>
            <person name="Tenzing P."/>
            <person name="Tesfaye S."/>
            <person name="Theodore J."/>
            <person name="Thoulutsang Y."/>
            <person name="Topham K."/>
            <person name="Towey S."/>
            <person name="Tsamla T."/>
            <person name="Tsomo N."/>
            <person name="Vallee D."/>
            <person name="Vassiliev H."/>
            <person name="Venkataraman V."/>
            <person name="Vinson J."/>
            <person name="Vo A."/>
            <person name="Wade C."/>
            <person name="Wang S."/>
            <person name="Wangchuk T."/>
            <person name="Wangdi T."/>
            <person name="Whittaker C."/>
            <person name="Wilkinson J."/>
            <person name="Wu Y."/>
            <person name="Wyman D."/>
            <person name="Yadav S."/>
            <person name="Yang S."/>
            <person name="Yang X."/>
            <person name="Yeager S."/>
            <person name="Yee E."/>
            <person name="Young G."/>
            <person name="Zainoun J."/>
            <person name="Zembeck L."/>
            <person name="Zimmer A."/>
            <person name="Zody M."/>
            <person name="Lander E."/>
        </authorList>
    </citation>
    <scope>NUCLEOTIDE SEQUENCE [LARGE SCALE GENOMIC DNA]</scope>
</reference>
<feature type="compositionally biased region" description="Polar residues" evidence="1">
    <location>
        <begin position="39"/>
        <end position="58"/>
    </location>
</feature>
<keyword evidence="3" id="KW-1185">Reference proteome</keyword>
<reference evidence="2" key="2">
    <citation type="submission" date="2025-08" db="UniProtKB">
        <authorList>
            <consortium name="Ensembl"/>
        </authorList>
    </citation>
    <scope>IDENTIFICATION</scope>
</reference>
<feature type="compositionally biased region" description="Basic and acidic residues" evidence="1">
    <location>
        <begin position="8"/>
        <end position="23"/>
    </location>
</feature>
<dbReference type="AlphaFoldDB" id="H2YXK1"/>
<organism evidence="2 3">
    <name type="scientific">Ciona savignyi</name>
    <name type="common">Pacific transparent sea squirt</name>
    <dbReference type="NCBI Taxonomy" id="51511"/>
    <lineage>
        <taxon>Eukaryota</taxon>
        <taxon>Metazoa</taxon>
        <taxon>Chordata</taxon>
        <taxon>Tunicata</taxon>
        <taxon>Ascidiacea</taxon>
        <taxon>Phlebobranchia</taxon>
        <taxon>Cionidae</taxon>
        <taxon>Ciona</taxon>
    </lineage>
</organism>
<protein>
    <submittedName>
        <fullName evidence="2">Uncharacterized protein</fullName>
    </submittedName>
</protein>
<accession>H2YXK1</accession>
<evidence type="ECO:0000313" key="3">
    <source>
        <dbReference type="Proteomes" id="UP000007875"/>
    </source>
</evidence>
<dbReference type="InParanoid" id="H2YXK1"/>
<evidence type="ECO:0000313" key="2">
    <source>
        <dbReference type="Ensembl" id="ENSCSAVP00000010062.1"/>
    </source>
</evidence>
<name>H2YXK1_CIOSA</name>
<dbReference type="Proteomes" id="UP000007875">
    <property type="component" value="Unassembled WGS sequence"/>
</dbReference>
<dbReference type="Ensembl" id="ENSCSAVT00000010184.1">
    <property type="protein sequence ID" value="ENSCSAVP00000010062.1"/>
    <property type="gene ID" value="ENSCSAVG00000005931.1"/>
</dbReference>
<reference evidence="2" key="3">
    <citation type="submission" date="2025-09" db="UniProtKB">
        <authorList>
            <consortium name="Ensembl"/>
        </authorList>
    </citation>
    <scope>IDENTIFICATION</scope>
</reference>
<dbReference type="HOGENOM" id="CLU_2054910_0_0_1"/>
<proteinExistence type="predicted"/>
<sequence length="120" mass="13196">ETATEGGESVKSENDKPQNEELATKSLPDINPADEDQVTYDTPVSQEQTTPNETTSTKDIVEDIKPSMPTPEIEKVITKEDPIQVPGGTESCVVEVDQKVNDETTETKANIKPKVHQKNF</sequence>
<feature type="region of interest" description="Disordered" evidence="1">
    <location>
        <begin position="1"/>
        <end position="69"/>
    </location>
</feature>